<dbReference type="PANTHER" id="PTHR43999">
    <property type="entry name" value="DNAJ HOMOLOG SUBFAMILY C MEMBER 2"/>
    <property type="match status" value="1"/>
</dbReference>
<reference evidence="6 7" key="1">
    <citation type="journal article" date="2012" name="MBio">
        <title>De novo assembly of the Pneumocystis jirovecii genome from a single bronchoalveolar lavage fluid specimen from a patient.</title>
        <authorList>
            <person name="Cisse O.H."/>
            <person name="Pagni M."/>
            <person name="Hauser P.M."/>
        </authorList>
    </citation>
    <scope>NUCLEOTIDE SEQUENCE [LARGE SCALE GENOMIC DNA]</scope>
    <source>
        <strain evidence="6 7">SE8</strain>
    </source>
</reference>
<dbReference type="InterPro" id="IPR001623">
    <property type="entry name" value="DnaJ_domain"/>
</dbReference>
<dbReference type="Pfam" id="PF00226">
    <property type="entry name" value="DnaJ"/>
    <property type="match status" value="1"/>
</dbReference>
<dbReference type="InterPro" id="IPR032003">
    <property type="entry name" value="RAC_head"/>
</dbReference>
<evidence type="ECO:0000256" key="4">
    <source>
        <dbReference type="SAM" id="MobiDB-lite"/>
    </source>
</evidence>
<dbReference type="PANTHER" id="PTHR43999:SF1">
    <property type="entry name" value="DNAJ HOMOLOG SUBFAMILY C MEMBER 2"/>
    <property type="match status" value="1"/>
</dbReference>
<feature type="domain" description="J" evidence="5">
    <location>
        <begin position="96"/>
        <end position="182"/>
    </location>
</feature>
<name>L0PB61_PNEJI</name>
<dbReference type="GO" id="GO:0005829">
    <property type="term" value="C:cytosol"/>
    <property type="evidence" value="ECO:0007669"/>
    <property type="project" value="TreeGrafter"/>
</dbReference>
<dbReference type="Pfam" id="PF21884">
    <property type="entry name" value="ZUO1-like_ZHD"/>
    <property type="match status" value="1"/>
</dbReference>
<comment type="caution">
    <text evidence="6">The sequence shown here is derived from an EMBL/GenBank/DDBJ whole genome shotgun (WGS) entry which is preliminary data.</text>
</comment>
<dbReference type="SUPFAM" id="SSF46565">
    <property type="entry name" value="Chaperone J-domain"/>
    <property type="match status" value="1"/>
</dbReference>
<dbReference type="EMBL" id="CAKM01000128">
    <property type="protein sequence ID" value="CCJ28860.1"/>
    <property type="molecule type" value="Genomic_DNA"/>
</dbReference>
<sequence>MPIIKTEQIKAGSCRSDVYGSFKALNVPGEWKLLEIEAAGKHFLKYAQKKLGRQAWDKNENELEEKQKEEKKSEVYDEEEDEEILRYDPKEYKQQDHYAVLGLSKLRYKATIEDIKQGYRQKVLKHHPDKKATQNNTHDDSFFKCIQKGTKKAMFDVYLMRQILAMEILSDPIKRRQYDSIDEKANVFPPSKKETVNFYEQWGKVFESEARFSNQHPVPTLGDEHSSKKDVEEFYNFWYNFDSWRSFEYLDKDTPDDSYNRNNKRYQEHKNRAERAKRKTEDTARLRRLIDDCLSLDPRIKKFRQEEKAAKAAKKHEHKINMQKTPEKTDKEEQEKKGKEEAAKELQKEEKKAKEIQKKTMKKTKKIIKQSLKTANYFYAGENTPPDIIDKVLTDAELIIQKASSDLTTFTKELENVTKIENIETIFKTYIKKLLEEKVIQTLIKKAHKIHL</sequence>
<dbReference type="SMART" id="SM00271">
    <property type="entry name" value="DnaJ"/>
    <property type="match status" value="1"/>
</dbReference>
<dbReference type="PROSITE" id="PS50076">
    <property type="entry name" value="DNAJ_2"/>
    <property type="match status" value="1"/>
</dbReference>
<dbReference type="VEuPathDB" id="FungiDB:PNEJI1_002080"/>
<proteinExistence type="predicted"/>
<dbReference type="GO" id="GO:0043022">
    <property type="term" value="F:ribosome binding"/>
    <property type="evidence" value="ECO:0007669"/>
    <property type="project" value="InterPro"/>
</dbReference>
<dbReference type="AlphaFoldDB" id="L0PB61"/>
<evidence type="ECO:0000313" key="7">
    <source>
        <dbReference type="Proteomes" id="UP000010422"/>
    </source>
</evidence>
<evidence type="ECO:0000256" key="1">
    <source>
        <dbReference type="ARBA" id="ARBA00004496"/>
    </source>
</evidence>
<dbReference type="InterPro" id="IPR042569">
    <property type="entry name" value="RAC_head_sf"/>
</dbReference>
<dbReference type="InParanoid" id="L0PB61"/>
<dbReference type="STRING" id="1209962.L0PB61"/>
<feature type="region of interest" description="Disordered" evidence="4">
    <location>
        <begin position="306"/>
        <end position="351"/>
    </location>
</feature>
<evidence type="ECO:0000256" key="3">
    <source>
        <dbReference type="ARBA" id="ARBA00023186"/>
    </source>
</evidence>
<feature type="compositionally biased region" description="Basic and acidic residues" evidence="4">
    <location>
        <begin position="325"/>
        <end position="351"/>
    </location>
</feature>
<dbReference type="GO" id="GO:0030544">
    <property type="term" value="F:Hsp70 protein binding"/>
    <property type="evidence" value="ECO:0007669"/>
    <property type="project" value="InterPro"/>
</dbReference>
<dbReference type="InterPro" id="IPR054076">
    <property type="entry name" value="ZUO1-like_ZHD"/>
</dbReference>
<dbReference type="GO" id="GO:0006450">
    <property type="term" value="P:regulation of translational fidelity"/>
    <property type="evidence" value="ECO:0007669"/>
    <property type="project" value="InterPro"/>
</dbReference>
<dbReference type="Pfam" id="PF16717">
    <property type="entry name" value="RAC_head"/>
    <property type="match status" value="1"/>
</dbReference>
<feature type="region of interest" description="Disordered" evidence="4">
    <location>
        <begin position="255"/>
        <end position="282"/>
    </location>
</feature>
<evidence type="ECO:0000259" key="5">
    <source>
        <dbReference type="PROSITE" id="PS50076"/>
    </source>
</evidence>
<dbReference type="InterPro" id="IPR036869">
    <property type="entry name" value="J_dom_sf"/>
</dbReference>
<accession>L0PB61</accession>
<dbReference type="GO" id="GO:0051083">
    <property type="term" value="P:'de novo' cotranslational protein folding"/>
    <property type="evidence" value="ECO:0007669"/>
    <property type="project" value="InterPro"/>
</dbReference>
<dbReference type="Proteomes" id="UP000010422">
    <property type="component" value="Unassembled WGS sequence"/>
</dbReference>
<dbReference type="InterPro" id="IPR044634">
    <property type="entry name" value="Zuotin/DnaJC2"/>
</dbReference>
<comment type="subcellular location">
    <subcellularLocation>
        <location evidence="1">Cytoplasm</location>
    </subcellularLocation>
</comment>
<keyword evidence="3" id="KW-0143">Chaperone</keyword>
<dbReference type="Gene3D" id="1.10.287.110">
    <property type="entry name" value="DnaJ domain"/>
    <property type="match status" value="1"/>
</dbReference>
<organism evidence="7">
    <name type="scientific">Pneumocystis jirovecii</name>
    <name type="common">Human pneumocystis pneumonia agent</name>
    <dbReference type="NCBI Taxonomy" id="42068"/>
    <lineage>
        <taxon>Eukaryota</taxon>
        <taxon>Fungi</taxon>
        <taxon>Dikarya</taxon>
        <taxon>Ascomycota</taxon>
        <taxon>Taphrinomycotina</taxon>
        <taxon>Pneumocystomycetes</taxon>
        <taxon>Pneumocystaceae</taxon>
        <taxon>Pneumocystis</taxon>
    </lineage>
</organism>
<keyword evidence="2" id="KW-0963">Cytoplasm</keyword>
<dbReference type="FunCoup" id="L0PB61">
    <property type="interactions" value="170"/>
</dbReference>
<evidence type="ECO:0000256" key="2">
    <source>
        <dbReference type="ARBA" id="ARBA00022490"/>
    </source>
</evidence>
<gene>
    <name evidence="6" type="ORF">PNEJI1_002080</name>
</gene>
<protein>
    <recommendedName>
        <fullName evidence="5">J domain-containing protein</fullName>
    </recommendedName>
</protein>
<dbReference type="CDD" id="cd06257">
    <property type="entry name" value="DnaJ"/>
    <property type="match status" value="1"/>
</dbReference>
<evidence type="ECO:0000313" key="6">
    <source>
        <dbReference type="EMBL" id="CCJ28860.1"/>
    </source>
</evidence>
<dbReference type="Gene3D" id="1.10.8.840">
    <property type="entry name" value="Ribosome-associated complex head domain"/>
    <property type="match status" value="1"/>
</dbReference>